<evidence type="ECO:0000256" key="2">
    <source>
        <dbReference type="ARBA" id="ARBA00022723"/>
    </source>
</evidence>
<dbReference type="GO" id="GO:0046872">
    <property type="term" value="F:metal ion binding"/>
    <property type="evidence" value="ECO:0007669"/>
    <property type="project" value="UniProtKB-KW"/>
</dbReference>
<dbReference type="GO" id="GO:0009055">
    <property type="term" value="F:electron transfer activity"/>
    <property type="evidence" value="ECO:0007669"/>
    <property type="project" value="InterPro"/>
</dbReference>
<gene>
    <name evidence="5" type="ORF">MNBD_ALPHA07-195</name>
</gene>
<dbReference type="InterPro" id="IPR036909">
    <property type="entry name" value="Cyt_c-like_dom_sf"/>
</dbReference>
<accession>A0A3B0S9H8</accession>
<evidence type="ECO:0000256" key="3">
    <source>
        <dbReference type="ARBA" id="ARBA00023004"/>
    </source>
</evidence>
<dbReference type="AlphaFoldDB" id="A0A3B0S9H8"/>
<organism evidence="5">
    <name type="scientific">hydrothermal vent metagenome</name>
    <dbReference type="NCBI Taxonomy" id="652676"/>
    <lineage>
        <taxon>unclassified sequences</taxon>
        <taxon>metagenomes</taxon>
        <taxon>ecological metagenomes</taxon>
    </lineage>
</organism>
<proteinExistence type="predicted"/>
<keyword evidence="3" id="KW-0408">Iron</keyword>
<dbReference type="Pfam" id="PF00034">
    <property type="entry name" value="Cytochrom_C"/>
    <property type="match status" value="1"/>
</dbReference>
<protein>
    <submittedName>
        <fullName evidence="5">Cytochrome c family protein</fullName>
    </submittedName>
</protein>
<dbReference type="SUPFAM" id="SSF46626">
    <property type="entry name" value="Cytochrome c"/>
    <property type="match status" value="1"/>
</dbReference>
<keyword evidence="1" id="KW-0349">Heme</keyword>
<dbReference type="InterPro" id="IPR009056">
    <property type="entry name" value="Cyt_c-like_dom"/>
</dbReference>
<dbReference type="EMBL" id="UOEG01000098">
    <property type="protein sequence ID" value="VAV92973.1"/>
    <property type="molecule type" value="Genomic_DNA"/>
</dbReference>
<feature type="domain" description="Cytochrome c" evidence="4">
    <location>
        <begin position="21"/>
        <end position="131"/>
    </location>
</feature>
<name>A0A3B0S9H8_9ZZZZ</name>
<dbReference type="GO" id="GO:0020037">
    <property type="term" value="F:heme binding"/>
    <property type="evidence" value="ECO:0007669"/>
    <property type="project" value="InterPro"/>
</dbReference>
<keyword evidence="2" id="KW-0479">Metal-binding</keyword>
<dbReference type="PROSITE" id="PS51007">
    <property type="entry name" value="CYTC"/>
    <property type="match status" value="1"/>
</dbReference>
<sequence length="133" mass="14436">MLKTLLSGLVLLGMSAPVMAQDAEQGRATFERYCTSCHGIEATGNGPMVAVLTLKPTNLTRLSAENEGKFPLIRVVKRIDGRDPLVSHGSPMPIYGDFFEDRDATLKTDSGQPIMTSQPVVDLVAYLKSLQVQ</sequence>
<evidence type="ECO:0000256" key="1">
    <source>
        <dbReference type="ARBA" id="ARBA00022617"/>
    </source>
</evidence>
<evidence type="ECO:0000259" key="4">
    <source>
        <dbReference type="PROSITE" id="PS51007"/>
    </source>
</evidence>
<reference evidence="5" key="1">
    <citation type="submission" date="2018-06" db="EMBL/GenBank/DDBJ databases">
        <authorList>
            <person name="Zhirakovskaya E."/>
        </authorList>
    </citation>
    <scope>NUCLEOTIDE SEQUENCE</scope>
</reference>
<dbReference type="Gene3D" id="1.10.760.10">
    <property type="entry name" value="Cytochrome c-like domain"/>
    <property type="match status" value="1"/>
</dbReference>
<evidence type="ECO:0000313" key="5">
    <source>
        <dbReference type="EMBL" id="VAV92973.1"/>
    </source>
</evidence>